<dbReference type="EMBL" id="SMKQ01000008">
    <property type="protein sequence ID" value="TDD54552.1"/>
    <property type="molecule type" value="Genomic_DNA"/>
</dbReference>
<accession>A0A4R4ZDV8</accession>
<feature type="domain" description="HTH cro/C1-type" evidence="2">
    <location>
        <begin position="9"/>
        <end position="61"/>
    </location>
</feature>
<comment type="caution">
    <text evidence="3">The sequence shown here is derived from an EMBL/GenBank/DDBJ whole genome shotgun (WGS) entry which is preliminary data.</text>
</comment>
<name>A0A4R4ZDV8_9ACTN</name>
<dbReference type="Pfam" id="PF01381">
    <property type="entry name" value="HTH_3"/>
    <property type="match status" value="1"/>
</dbReference>
<dbReference type="PROSITE" id="PS50943">
    <property type="entry name" value="HTH_CROC1"/>
    <property type="match status" value="1"/>
</dbReference>
<dbReference type="AlphaFoldDB" id="A0A4R4ZDV8"/>
<proteinExistence type="predicted"/>
<dbReference type="Proteomes" id="UP000295302">
    <property type="component" value="Unassembled WGS sequence"/>
</dbReference>
<evidence type="ECO:0000256" key="1">
    <source>
        <dbReference type="SAM" id="MobiDB-lite"/>
    </source>
</evidence>
<organism evidence="3 4">
    <name type="scientific">Nonomuraea terrae</name>
    <dbReference type="NCBI Taxonomy" id="2530383"/>
    <lineage>
        <taxon>Bacteria</taxon>
        <taxon>Bacillati</taxon>
        <taxon>Actinomycetota</taxon>
        <taxon>Actinomycetes</taxon>
        <taxon>Streptosporangiales</taxon>
        <taxon>Streptosporangiaceae</taxon>
        <taxon>Nonomuraea</taxon>
    </lineage>
</organism>
<evidence type="ECO:0000313" key="4">
    <source>
        <dbReference type="Proteomes" id="UP000295302"/>
    </source>
</evidence>
<evidence type="ECO:0000313" key="3">
    <source>
        <dbReference type="EMBL" id="TDD54552.1"/>
    </source>
</evidence>
<protein>
    <submittedName>
        <fullName evidence="3">XRE family transcriptional regulator</fullName>
    </submittedName>
</protein>
<feature type="region of interest" description="Disordered" evidence="1">
    <location>
        <begin position="110"/>
        <end position="132"/>
    </location>
</feature>
<dbReference type="InterPro" id="IPR010982">
    <property type="entry name" value="Lambda_DNA-bd_dom_sf"/>
</dbReference>
<dbReference type="OrthoDB" id="194368at2"/>
<dbReference type="RefSeq" id="WP_132609137.1">
    <property type="nucleotide sequence ID" value="NZ_SMKQ01000008.1"/>
</dbReference>
<dbReference type="Gene3D" id="1.10.260.40">
    <property type="entry name" value="lambda repressor-like DNA-binding domains"/>
    <property type="match status" value="1"/>
</dbReference>
<evidence type="ECO:0000259" key="2">
    <source>
        <dbReference type="PROSITE" id="PS50943"/>
    </source>
</evidence>
<sequence length="132" mass="14137">MSEPFPVSVRRRRRDRGLTQQQLADLADVSRGTIRNIEGGMEPYAGTVARVENAFARFDESATAVAVANGPALVFVAPDGAAHAVDSDQWNASVLSPRDRTLLQALLGHVTARLSDPGPPDRPPTPDLKEPA</sequence>
<dbReference type="SMART" id="SM00530">
    <property type="entry name" value="HTH_XRE"/>
    <property type="match status" value="1"/>
</dbReference>
<dbReference type="InterPro" id="IPR001387">
    <property type="entry name" value="Cro/C1-type_HTH"/>
</dbReference>
<dbReference type="GO" id="GO:0003677">
    <property type="term" value="F:DNA binding"/>
    <property type="evidence" value="ECO:0007669"/>
    <property type="project" value="InterPro"/>
</dbReference>
<dbReference type="SUPFAM" id="SSF47413">
    <property type="entry name" value="lambda repressor-like DNA-binding domains"/>
    <property type="match status" value="1"/>
</dbReference>
<gene>
    <name evidence="3" type="ORF">E1286_05005</name>
</gene>
<feature type="compositionally biased region" description="Pro residues" evidence="1">
    <location>
        <begin position="117"/>
        <end position="126"/>
    </location>
</feature>
<keyword evidence="4" id="KW-1185">Reference proteome</keyword>
<dbReference type="CDD" id="cd00093">
    <property type="entry name" value="HTH_XRE"/>
    <property type="match status" value="1"/>
</dbReference>
<feature type="region of interest" description="Disordered" evidence="1">
    <location>
        <begin position="1"/>
        <end position="22"/>
    </location>
</feature>
<reference evidence="3 4" key="1">
    <citation type="submission" date="2019-03" db="EMBL/GenBank/DDBJ databases">
        <title>Draft genome sequences of novel Actinobacteria.</title>
        <authorList>
            <person name="Sahin N."/>
            <person name="Ay H."/>
            <person name="Saygin H."/>
        </authorList>
    </citation>
    <scope>NUCLEOTIDE SEQUENCE [LARGE SCALE GENOMIC DNA]</scope>
    <source>
        <strain evidence="3 4">CH32</strain>
    </source>
</reference>